<keyword evidence="2" id="KW-1185">Reference proteome</keyword>
<protein>
    <submittedName>
        <fullName evidence="1">DNA-binding protein</fullName>
    </submittedName>
</protein>
<dbReference type="GO" id="GO:0003677">
    <property type="term" value="F:DNA binding"/>
    <property type="evidence" value="ECO:0007669"/>
    <property type="project" value="UniProtKB-KW"/>
</dbReference>
<dbReference type="RefSeq" id="WP_255923035.1">
    <property type="nucleotide sequence ID" value="NZ_JANFNG010000028.1"/>
</dbReference>
<comment type="caution">
    <text evidence="1">The sequence shown here is derived from an EMBL/GenBank/DDBJ whole genome shotgun (WGS) entry which is preliminary data.</text>
</comment>
<sequence length="81" mass="9371">MDSLKQEVHQRLRLLAAGQADPGEVSDWALEKMESESDELRDERTWRALDRLSGADLMTGPGVYLHSHEDFSDWLREFENP</sequence>
<proteinExistence type="predicted"/>
<evidence type="ECO:0000313" key="2">
    <source>
        <dbReference type="Proteomes" id="UP001057702"/>
    </source>
</evidence>
<organism evidence="1 2">
    <name type="scientific">Streptomyces humicola</name>
    <dbReference type="NCBI Taxonomy" id="2953240"/>
    <lineage>
        <taxon>Bacteria</taxon>
        <taxon>Bacillati</taxon>
        <taxon>Actinomycetota</taxon>
        <taxon>Actinomycetes</taxon>
        <taxon>Kitasatosporales</taxon>
        <taxon>Streptomycetaceae</taxon>
        <taxon>Streptomyces</taxon>
    </lineage>
</organism>
<name>A0ABT1Q250_9ACTN</name>
<keyword evidence="1" id="KW-0238">DNA-binding</keyword>
<gene>
    <name evidence="1" type="ORF">NGB36_26290</name>
</gene>
<accession>A0ABT1Q250</accession>
<evidence type="ECO:0000313" key="1">
    <source>
        <dbReference type="EMBL" id="MCQ4084000.1"/>
    </source>
</evidence>
<dbReference type="Proteomes" id="UP001057702">
    <property type="component" value="Unassembled WGS sequence"/>
</dbReference>
<dbReference type="EMBL" id="JANFNG010000028">
    <property type="protein sequence ID" value="MCQ4084000.1"/>
    <property type="molecule type" value="Genomic_DNA"/>
</dbReference>
<reference evidence="1" key="1">
    <citation type="submission" date="2022-06" db="EMBL/GenBank/DDBJ databases">
        <title>Draft genome sequence of Streptomyces sp. RB6PN25 isolated from peat swamp forest in Thailand.</title>
        <authorList>
            <person name="Duangmal K."/>
            <person name="Klaysubun C."/>
        </authorList>
    </citation>
    <scope>NUCLEOTIDE SEQUENCE</scope>
    <source>
        <strain evidence="1">RB6PN25</strain>
    </source>
</reference>